<protein>
    <submittedName>
        <fullName evidence="2">Uncharacterized protein</fullName>
    </submittedName>
</protein>
<feature type="compositionally biased region" description="Basic residues" evidence="1">
    <location>
        <begin position="176"/>
        <end position="196"/>
    </location>
</feature>
<feature type="compositionally biased region" description="Basic residues" evidence="1">
    <location>
        <begin position="203"/>
        <end position="213"/>
    </location>
</feature>
<evidence type="ECO:0000313" key="2">
    <source>
        <dbReference type="EMBL" id="SDK29917.1"/>
    </source>
</evidence>
<feature type="compositionally biased region" description="Basic residues" evidence="1">
    <location>
        <begin position="139"/>
        <end position="152"/>
    </location>
</feature>
<dbReference type="Proteomes" id="UP000198683">
    <property type="component" value="Unassembled WGS sequence"/>
</dbReference>
<evidence type="ECO:0000313" key="3">
    <source>
        <dbReference type="Proteomes" id="UP000198683"/>
    </source>
</evidence>
<dbReference type="STRING" id="683260.SAMN05421874_106315"/>
<evidence type="ECO:0000256" key="1">
    <source>
        <dbReference type="SAM" id="MobiDB-lite"/>
    </source>
</evidence>
<organism evidence="2 3">
    <name type="scientific">Nonomuraea maritima</name>
    <dbReference type="NCBI Taxonomy" id="683260"/>
    <lineage>
        <taxon>Bacteria</taxon>
        <taxon>Bacillati</taxon>
        <taxon>Actinomycetota</taxon>
        <taxon>Actinomycetes</taxon>
        <taxon>Streptosporangiales</taxon>
        <taxon>Streptosporangiaceae</taxon>
        <taxon>Nonomuraea</taxon>
    </lineage>
</organism>
<dbReference type="EMBL" id="FNFB01000006">
    <property type="protein sequence ID" value="SDK29917.1"/>
    <property type="molecule type" value="Genomic_DNA"/>
</dbReference>
<gene>
    <name evidence="2" type="ORF">SAMN05421874_106315</name>
</gene>
<reference evidence="2 3" key="1">
    <citation type="submission" date="2016-10" db="EMBL/GenBank/DDBJ databases">
        <authorList>
            <person name="de Groot N.N."/>
        </authorList>
    </citation>
    <scope>NUCLEOTIDE SEQUENCE [LARGE SCALE GENOMIC DNA]</scope>
    <source>
        <strain evidence="2 3">CGMCC 4.5681</strain>
    </source>
</reference>
<name>A0A1G9ARK2_9ACTN</name>
<accession>A0A1G9ARK2</accession>
<feature type="region of interest" description="Disordered" evidence="1">
    <location>
        <begin position="1"/>
        <end position="237"/>
    </location>
</feature>
<dbReference type="AlphaFoldDB" id="A0A1G9ARK2"/>
<feature type="compositionally biased region" description="Basic residues" evidence="1">
    <location>
        <begin position="18"/>
        <end position="34"/>
    </location>
</feature>
<sequence>MTTRRTPHGNATTPPRARTGRRGLFRSRCRHRRDRIGLRDQPAPRARVRPCGGPRRPLPDPPTGVDALDAGRGGVEGPCRQHRRRTPPPHRALGPGPRPAALGHRGSLDLPGVTELRGHGLPPSMATTGRTPRGAGVRGSRRPGGRGRRRRNGSNERATRSGCGGRGVEGADIPRARPHPRVAAHRTLARHGRRRTTQPANRPPHRLDHHRPPRSPPSPARLRSRKSPQSLGSPERP</sequence>
<keyword evidence="3" id="KW-1185">Reference proteome</keyword>
<feature type="compositionally biased region" description="Polar residues" evidence="1">
    <location>
        <begin position="227"/>
        <end position="237"/>
    </location>
</feature>
<proteinExistence type="predicted"/>